<dbReference type="EMBL" id="QTTT01000001">
    <property type="protein sequence ID" value="REF01086.1"/>
    <property type="molecule type" value="Genomic_DNA"/>
</dbReference>
<dbReference type="Gene3D" id="3.30.565.10">
    <property type="entry name" value="Histidine kinase-like ATPase, C-terminal domain"/>
    <property type="match status" value="1"/>
</dbReference>
<dbReference type="Proteomes" id="UP000256661">
    <property type="component" value="Unassembled WGS sequence"/>
</dbReference>
<dbReference type="InterPro" id="IPR036890">
    <property type="entry name" value="HATPase_C_sf"/>
</dbReference>
<reference evidence="2 3" key="1">
    <citation type="submission" date="2018-08" db="EMBL/GenBank/DDBJ databases">
        <title>Sequencing the genomes of 1000 actinobacteria strains.</title>
        <authorList>
            <person name="Klenk H.-P."/>
        </authorList>
    </citation>
    <scope>NUCLEOTIDE SEQUENCE [LARGE SCALE GENOMIC DNA]</scope>
    <source>
        <strain evidence="2 3">DSM 43927</strain>
    </source>
</reference>
<evidence type="ECO:0000313" key="3">
    <source>
        <dbReference type="Proteomes" id="UP000256661"/>
    </source>
</evidence>
<evidence type="ECO:0000259" key="1">
    <source>
        <dbReference type="Pfam" id="PF14417"/>
    </source>
</evidence>
<evidence type="ECO:0000313" key="2">
    <source>
        <dbReference type="EMBL" id="REF01086.1"/>
    </source>
</evidence>
<sequence>MAVQSFTHHTCVYGSDEEFLAMAVPFVEGALERSEPVLVTTTSHNLDLLGTALGPAAGRVDRAESLYFGRRPPQRVAAFHRWWRRQGGDARNARILAEPIWPGKSAREVLAWRRMESGLNTVLDGTGIWMICPYDTRSAPAEIVAESLCTHPGRVDGTEIAPTDGYVDPHEFAGRCDAAPLDPPPADAAAFGFDGGLRPLRRFAAARAAAHGLAGERASLFVMALSEVAAHVRDVGAGKAAVRVWEQGGSVVCDVHVPGGRPGDPFLGFRPPTLDGRPGDGLWLARQVCEFVDIRPSAGGCTYRLQVAGARFVESS</sequence>
<gene>
    <name evidence="2" type="ORF">DFJ69_6685</name>
</gene>
<keyword evidence="3" id="KW-1185">Reference proteome</keyword>
<feature type="domain" description="MEDS" evidence="1">
    <location>
        <begin position="7"/>
        <end position="152"/>
    </location>
</feature>
<dbReference type="Pfam" id="PF14417">
    <property type="entry name" value="MEDS"/>
    <property type="match status" value="1"/>
</dbReference>
<dbReference type="NCBIfam" id="NF041045">
    <property type="entry name" value="RsbA_anti_sig"/>
    <property type="match status" value="1"/>
</dbReference>
<organism evidence="2 3">
    <name type="scientific">Thermomonospora umbrina</name>
    <dbReference type="NCBI Taxonomy" id="111806"/>
    <lineage>
        <taxon>Bacteria</taxon>
        <taxon>Bacillati</taxon>
        <taxon>Actinomycetota</taxon>
        <taxon>Actinomycetes</taxon>
        <taxon>Streptosporangiales</taxon>
        <taxon>Thermomonosporaceae</taxon>
        <taxon>Thermomonospora</taxon>
    </lineage>
</organism>
<dbReference type="InterPro" id="IPR047718">
    <property type="entry name" value="RsbA-like_anti_sig"/>
</dbReference>
<dbReference type="InterPro" id="IPR025847">
    <property type="entry name" value="MEDS_domain"/>
</dbReference>
<proteinExistence type="predicted"/>
<dbReference type="AlphaFoldDB" id="A0A3D9T754"/>
<name>A0A3D9T754_9ACTN</name>
<protein>
    <submittedName>
        <fullName evidence="2">DcmR-like sensory protein</fullName>
    </submittedName>
</protein>
<dbReference type="RefSeq" id="WP_170177904.1">
    <property type="nucleotide sequence ID" value="NZ_QTTT01000001.1"/>
</dbReference>
<accession>A0A3D9T754</accession>
<comment type="caution">
    <text evidence="2">The sequence shown here is derived from an EMBL/GenBank/DDBJ whole genome shotgun (WGS) entry which is preliminary data.</text>
</comment>